<dbReference type="InterPro" id="IPR006626">
    <property type="entry name" value="PbH1"/>
</dbReference>
<keyword evidence="3" id="KW-0134">Cell wall</keyword>
<keyword evidence="5 9" id="KW-0378">Hydrolase</keyword>
<evidence type="ECO:0000256" key="2">
    <source>
        <dbReference type="ARBA" id="ARBA00008834"/>
    </source>
</evidence>
<evidence type="ECO:0008006" key="12">
    <source>
        <dbReference type="Google" id="ProtNLM"/>
    </source>
</evidence>
<sequence>MWGFSPTVEVVRENALPMWFATTSEVDRWGKESWCSIESENIECELQEDRGTSATKVALKIACSQGIPCDNIEVSDINLTYKGAKEGGAAISECSNVKPKVIEPTSIQMGKAICCLLLIAMVFRSHAVVVDIKARGAKGDGKTDDGPVIKKAWKEACAGGPSPSSVLIPPGTYMAYPPILFSGPCKGPVEIKANGATIKTPPELARLKSDSWIAFQHIDRLSVIGGTFDGQGHEAWKNQKCADTALSCQMPVNLRFSFVKNSLLKGITSVNSKYFHMVIFACDNINIEHATIDTPGNSLNTDGIHIGHTNGLNITNSNIKSGDDCISIGDGSKNVHIEKLTCGPGHGISIGSLGKYANEQPVQGIWIKNCTITGTIISGVRIKSWPGPTSTLGTATDIHFEDIIMNNVENPILIDQQYCPSNRCNKASPSKVKISNVCFKKIRGTSATKVAVKMDCSQGLPCENVEVSDIHLTYNGARGGGAGAISECSYVKPKVMAKISLRLVLDIASVIYTVE</sequence>
<name>A0AA38WSL0_9ASTR</name>
<dbReference type="AlphaFoldDB" id="A0AA38WSL0"/>
<dbReference type="FunFam" id="2.160.20.10:FF:000004">
    <property type="entry name" value="Pectin lyase-like superfamily protein"/>
    <property type="match status" value="1"/>
</dbReference>
<dbReference type="InterPro" id="IPR012334">
    <property type="entry name" value="Pectin_lyas_fold"/>
</dbReference>
<feature type="active site" evidence="8">
    <location>
        <position position="346"/>
    </location>
</feature>
<keyword evidence="4" id="KW-0964">Secreted</keyword>
<evidence type="ECO:0000256" key="3">
    <source>
        <dbReference type="ARBA" id="ARBA00022512"/>
    </source>
</evidence>
<evidence type="ECO:0000256" key="5">
    <source>
        <dbReference type="ARBA" id="ARBA00022801"/>
    </source>
</evidence>
<dbReference type="InterPro" id="IPR000743">
    <property type="entry name" value="Glyco_hydro_28"/>
</dbReference>
<dbReference type="SMART" id="SM00710">
    <property type="entry name" value="PbH1"/>
    <property type="match status" value="6"/>
</dbReference>
<dbReference type="GO" id="GO:0071555">
    <property type="term" value="P:cell wall organization"/>
    <property type="evidence" value="ECO:0007669"/>
    <property type="project" value="UniProtKB-KW"/>
</dbReference>
<dbReference type="PANTHER" id="PTHR31375">
    <property type="match status" value="1"/>
</dbReference>
<comment type="caution">
    <text evidence="10">The sequence shown here is derived from an EMBL/GenBank/DDBJ whole genome shotgun (WGS) entry which is preliminary data.</text>
</comment>
<gene>
    <name evidence="10" type="ORF">OSB04_006301</name>
</gene>
<evidence type="ECO:0000313" key="10">
    <source>
        <dbReference type="EMBL" id="KAJ9561141.1"/>
    </source>
</evidence>
<keyword evidence="11" id="KW-1185">Reference proteome</keyword>
<evidence type="ECO:0000256" key="7">
    <source>
        <dbReference type="ARBA" id="ARBA00023316"/>
    </source>
</evidence>
<dbReference type="GO" id="GO:0005975">
    <property type="term" value="P:carbohydrate metabolic process"/>
    <property type="evidence" value="ECO:0007669"/>
    <property type="project" value="InterPro"/>
</dbReference>
<protein>
    <recommendedName>
        <fullName evidence="12">Polygalacturonase</fullName>
    </recommendedName>
</protein>
<dbReference type="Gene3D" id="2.160.20.10">
    <property type="entry name" value="Single-stranded right-handed beta-helix, Pectin lyase-like"/>
    <property type="match status" value="2"/>
</dbReference>
<evidence type="ECO:0000256" key="1">
    <source>
        <dbReference type="ARBA" id="ARBA00004191"/>
    </source>
</evidence>
<dbReference type="SUPFAM" id="SSF51126">
    <property type="entry name" value="Pectin lyase-like"/>
    <property type="match status" value="2"/>
</dbReference>
<dbReference type="InterPro" id="IPR011050">
    <property type="entry name" value="Pectin_lyase_fold/virulence"/>
</dbReference>
<dbReference type="EMBL" id="JARYMX010000002">
    <property type="protein sequence ID" value="KAJ9561141.1"/>
    <property type="molecule type" value="Genomic_DNA"/>
</dbReference>
<dbReference type="PROSITE" id="PS00502">
    <property type="entry name" value="POLYGALACTURONASE"/>
    <property type="match status" value="1"/>
</dbReference>
<keyword evidence="6 9" id="KW-0326">Glycosidase</keyword>
<proteinExistence type="inferred from homology"/>
<evidence type="ECO:0000256" key="4">
    <source>
        <dbReference type="ARBA" id="ARBA00022525"/>
    </source>
</evidence>
<dbReference type="Proteomes" id="UP001172457">
    <property type="component" value="Chromosome 2"/>
</dbReference>
<dbReference type="GO" id="GO:0004650">
    <property type="term" value="F:polygalacturonase activity"/>
    <property type="evidence" value="ECO:0007669"/>
    <property type="project" value="InterPro"/>
</dbReference>
<evidence type="ECO:0000256" key="6">
    <source>
        <dbReference type="ARBA" id="ARBA00023295"/>
    </source>
</evidence>
<keyword evidence="7" id="KW-0961">Cell wall biogenesis/degradation</keyword>
<comment type="subcellular location">
    <subcellularLocation>
        <location evidence="1">Secreted</location>
        <location evidence="1">Cell wall</location>
    </subcellularLocation>
</comment>
<comment type="similarity">
    <text evidence="2 9">Belongs to the glycosyl hydrolase 28 family.</text>
</comment>
<evidence type="ECO:0000256" key="8">
    <source>
        <dbReference type="PROSITE-ProRule" id="PRU10052"/>
    </source>
</evidence>
<reference evidence="10" key="1">
    <citation type="submission" date="2023-03" db="EMBL/GenBank/DDBJ databases">
        <title>Chromosome-scale reference genome and RAD-based genetic map of yellow starthistle (Centaurea solstitialis) reveal putative structural variation and QTLs associated with invader traits.</title>
        <authorList>
            <person name="Reatini B."/>
            <person name="Cang F.A."/>
            <person name="Jiang Q."/>
            <person name="Mckibben M.T.W."/>
            <person name="Barker M.S."/>
            <person name="Rieseberg L.H."/>
            <person name="Dlugosch K.M."/>
        </authorList>
    </citation>
    <scope>NUCLEOTIDE SEQUENCE</scope>
    <source>
        <strain evidence="10">CAN-66</strain>
        <tissue evidence="10">Leaf</tissue>
    </source>
</reference>
<accession>A0AA38WSL0</accession>
<organism evidence="10 11">
    <name type="scientific">Centaurea solstitialis</name>
    <name type="common">yellow star-thistle</name>
    <dbReference type="NCBI Taxonomy" id="347529"/>
    <lineage>
        <taxon>Eukaryota</taxon>
        <taxon>Viridiplantae</taxon>
        <taxon>Streptophyta</taxon>
        <taxon>Embryophyta</taxon>
        <taxon>Tracheophyta</taxon>
        <taxon>Spermatophyta</taxon>
        <taxon>Magnoliopsida</taxon>
        <taxon>eudicotyledons</taxon>
        <taxon>Gunneridae</taxon>
        <taxon>Pentapetalae</taxon>
        <taxon>asterids</taxon>
        <taxon>campanulids</taxon>
        <taxon>Asterales</taxon>
        <taxon>Asteraceae</taxon>
        <taxon>Carduoideae</taxon>
        <taxon>Cardueae</taxon>
        <taxon>Centaureinae</taxon>
        <taxon>Centaurea</taxon>
    </lineage>
</organism>
<evidence type="ECO:0000313" key="11">
    <source>
        <dbReference type="Proteomes" id="UP001172457"/>
    </source>
</evidence>
<evidence type="ECO:0000256" key="9">
    <source>
        <dbReference type="RuleBase" id="RU361169"/>
    </source>
</evidence>
<dbReference type="Pfam" id="PF00295">
    <property type="entry name" value="Glyco_hydro_28"/>
    <property type="match status" value="2"/>
</dbReference>